<comment type="caution">
    <text evidence="1">The sequence shown here is derived from an EMBL/GenBank/DDBJ whole genome shotgun (WGS) entry which is preliminary data.</text>
</comment>
<proteinExistence type="predicted"/>
<protein>
    <submittedName>
        <fullName evidence="1">Uncharacterized protein</fullName>
    </submittedName>
</protein>
<keyword evidence="2" id="KW-1185">Reference proteome</keyword>
<sequence length="64" mass="7111">MRMRKVVESDTAYYRHCGDSTVLVRVEYSWIVGGGDHHFCAGPWTVSVLGHEAHVDYAVAIATC</sequence>
<dbReference type="EMBL" id="QNRE01000002">
    <property type="protein sequence ID" value="RBO94047.1"/>
    <property type="molecule type" value="Genomic_DNA"/>
</dbReference>
<dbReference type="Pfam" id="PF19882">
    <property type="entry name" value="DUF6355"/>
    <property type="match status" value="1"/>
</dbReference>
<gene>
    <name evidence="1" type="ORF">DFR74_102467</name>
</gene>
<organism evidence="1 2">
    <name type="scientific">Nocardia puris</name>
    <dbReference type="NCBI Taxonomy" id="208602"/>
    <lineage>
        <taxon>Bacteria</taxon>
        <taxon>Bacillati</taxon>
        <taxon>Actinomycetota</taxon>
        <taxon>Actinomycetes</taxon>
        <taxon>Mycobacteriales</taxon>
        <taxon>Nocardiaceae</taxon>
        <taxon>Nocardia</taxon>
    </lineage>
</organism>
<dbReference type="InterPro" id="IPR045935">
    <property type="entry name" value="DUF6355"/>
</dbReference>
<reference evidence="1 2" key="1">
    <citation type="submission" date="2018-06" db="EMBL/GenBank/DDBJ databases">
        <title>Genomic Encyclopedia of Type Strains, Phase IV (KMG-IV): sequencing the most valuable type-strain genomes for metagenomic binning, comparative biology and taxonomic classification.</title>
        <authorList>
            <person name="Goeker M."/>
        </authorList>
    </citation>
    <scope>NUCLEOTIDE SEQUENCE [LARGE SCALE GENOMIC DNA]</scope>
    <source>
        <strain evidence="1 2">DSM 44599</strain>
    </source>
</reference>
<evidence type="ECO:0000313" key="2">
    <source>
        <dbReference type="Proteomes" id="UP000252586"/>
    </source>
</evidence>
<accession>A0A366DVE8</accession>
<dbReference type="Proteomes" id="UP000252586">
    <property type="component" value="Unassembled WGS sequence"/>
</dbReference>
<name>A0A366DVE8_9NOCA</name>
<evidence type="ECO:0000313" key="1">
    <source>
        <dbReference type="EMBL" id="RBO94047.1"/>
    </source>
</evidence>
<dbReference type="AlphaFoldDB" id="A0A366DVE8"/>